<evidence type="ECO:0000313" key="1">
    <source>
        <dbReference type="EMBL" id="KAI8008983.1"/>
    </source>
</evidence>
<organism evidence="1 2">
    <name type="scientific">Camellia lanceoleosa</name>
    <dbReference type="NCBI Taxonomy" id="1840588"/>
    <lineage>
        <taxon>Eukaryota</taxon>
        <taxon>Viridiplantae</taxon>
        <taxon>Streptophyta</taxon>
        <taxon>Embryophyta</taxon>
        <taxon>Tracheophyta</taxon>
        <taxon>Spermatophyta</taxon>
        <taxon>Magnoliopsida</taxon>
        <taxon>eudicotyledons</taxon>
        <taxon>Gunneridae</taxon>
        <taxon>Pentapetalae</taxon>
        <taxon>asterids</taxon>
        <taxon>Ericales</taxon>
        <taxon>Theaceae</taxon>
        <taxon>Camellia</taxon>
    </lineage>
</organism>
<evidence type="ECO:0000313" key="2">
    <source>
        <dbReference type="Proteomes" id="UP001060215"/>
    </source>
</evidence>
<comment type="caution">
    <text evidence="1">The sequence shown here is derived from an EMBL/GenBank/DDBJ whole genome shotgun (WGS) entry which is preliminary data.</text>
</comment>
<proteinExistence type="predicted"/>
<accession>A0ACC0H7Z1</accession>
<sequence>MEKFYKRLLTIDSWLQVENFKTLSMHTKESCAERLEELLNSLFRVPMSFYDSMPLGRILSRVSADLSIVDLDVPFSFVYSFSSTINTYANLAVLAVVTWQVLIISIPMIYLAILLQKLVSLV</sequence>
<protein>
    <submittedName>
        <fullName evidence="1">ABC transporter C family member 10</fullName>
    </submittedName>
</protein>
<dbReference type="Proteomes" id="UP001060215">
    <property type="component" value="Chromosome 7"/>
</dbReference>
<name>A0ACC0H7Z1_9ERIC</name>
<gene>
    <name evidence="1" type="ORF">LOK49_LG07G00301</name>
</gene>
<reference evidence="1 2" key="1">
    <citation type="journal article" date="2022" name="Plant J.">
        <title>Chromosome-level genome of Camellia lanceoleosa provides a valuable resource for understanding genome evolution and self-incompatibility.</title>
        <authorList>
            <person name="Gong W."/>
            <person name="Xiao S."/>
            <person name="Wang L."/>
            <person name="Liao Z."/>
            <person name="Chang Y."/>
            <person name="Mo W."/>
            <person name="Hu G."/>
            <person name="Li W."/>
            <person name="Zhao G."/>
            <person name="Zhu H."/>
            <person name="Hu X."/>
            <person name="Ji K."/>
            <person name="Xiang X."/>
            <person name="Song Q."/>
            <person name="Yuan D."/>
            <person name="Jin S."/>
            <person name="Zhang L."/>
        </authorList>
    </citation>
    <scope>NUCLEOTIDE SEQUENCE [LARGE SCALE GENOMIC DNA]</scope>
    <source>
        <strain evidence="1">SQ_2022a</strain>
    </source>
</reference>
<keyword evidence="2" id="KW-1185">Reference proteome</keyword>
<dbReference type="EMBL" id="CM045764">
    <property type="protein sequence ID" value="KAI8008983.1"/>
    <property type="molecule type" value="Genomic_DNA"/>
</dbReference>